<keyword evidence="1" id="KW-0732">Signal</keyword>
<feature type="signal peptide" evidence="1">
    <location>
        <begin position="1"/>
        <end position="19"/>
    </location>
</feature>
<proteinExistence type="predicted"/>
<gene>
    <name evidence="2" type="ORF">HMPREF0647_04565</name>
</gene>
<evidence type="ECO:0000256" key="1">
    <source>
        <dbReference type="SAM" id="SignalP"/>
    </source>
</evidence>
<dbReference type="Pfam" id="PF07396">
    <property type="entry name" value="Porin_O_P"/>
    <property type="match status" value="1"/>
</dbReference>
<accession>A0A096ADF6</accession>
<reference evidence="2 3" key="1">
    <citation type="submission" date="2014-07" db="EMBL/GenBank/DDBJ databases">
        <authorList>
            <person name="McCorrison J."/>
            <person name="Sanka R."/>
            <person name="Torralba M."/>
            <person name="Gillis M."/>
            <person name="Haft D.H."/>
            <person name="Methe B."/>
            <person name="Sutton G."/>
            <person name="Nelson K.E."/>
        </authorList>
    </citation>
    <scope>NUCLEOTIDE SEQUENCE [LARGE SCALE GENOMIC DNA]</scope>
    <source>
        <strain evidence="2 3">DNF00320</strain>
    </source>
</reference>
<dbReference type="RefSeq" id="WP_036866635.1">
    <property type="nucleotide sequence ID" value="NZ_JRNQ01000023.1"/>
</dbReference>
<dbReference type="OrthoDB" id="1091018at2"/>
<dbReference type="Proteomes" id="UP000029525">
    <property type="component" value="Unassembled WGS sequence"/>
</dbReference>
<dbReference type="SUPFAM" id="SSF56935">
    <property type="entry name" value="Porins"/>
    <property type="match status" value="1"/>
</dbReference>
<sequence>MKLRSLLLLTALYTYSVQAQDSKQKPINITFEARGDFRNEKVDGKTDHENSGFKGTNLNLILKGNIGKKFSYMYRQRLNGINKDYSFFDATDWLYLSYHINNNFTLTAGKWAVMVGGWDFDPAPIDVFQLYEFPYNFPCYEWGVWGSYDTNNKKDKIIAQFVESPFQKMYNHSHNEKTNLYAYNLIWYGSHGRFHTDWSVNMMEYAPNKYINYIALGTRYDITNKLQVQVDVMNRAAKHQAFFFKDCSISGRVDYQPSKHFNIWTKASYDVNQTNTDADKCVLPNTEITRLGVGMEYFPLTDQRVRLHANYSYAFGKNTNENGYLKDKQSMIDLGVTWRMKVL</sequence>
<dbReference type="EMBL" id="JRNQ01000023">
    <property type="protein sequence ID" value="KGF44930.1"/>
    <property type="molecule type" value="Genomic_DNA"/>
</dbReference>
<evidence type="ECO:0000313" key="3">
    <source>
        <dbReference type="Proteomes" id="UP000029525"/>
    </source>
</evidence>
<feature type="chain" id="PRO_5001916933" evidence="1">
    <location>
        <begin position="20"/>
        <end position="343"/>
    </location>
</feature>
<dbReference type="AlphaFoldDB" id="A0A096ADF6"/>
<dbReference type="InterPro" id="IPR010870">
    <property type="entry name" value="Porin_O/P"/>
</dbReference>
<evidence type="ECO:0000313" key="2">
    <source>
        <dbReference type="EMBL" id="KGF44930.1"/>
    </source>
</evidence>
<name>A0A096ADF6_9BACT</name>
<protein>
    <submittedName>
        <fullName evidence="2">Porin</fullName>
    </submittedName>
</protein>
<organism evidence="2 3">
    <name type="scientific">Prevotella bivia DNF00320</name>
    <dbReference type="NCBI Taxonomy" id="1401068"/>
    <lineage>
        <taxon>Bacteria</taxon>
        <taxon>Pseudomonadati</taxon>
        <taxon>Bacteroidota</taxon>
        <taxon>Bacteroidia</taxon>
        <taxon>Bacteroidales</taxon>
        <taxon>Prevotellaceae</taxon>
        <taxon>Prevotella</taxon>
    </lineage>
</organism>
<comment type="caution">
    <text evidence="2">The sequence shown here is derived from an EMBL/GenBank/DDBJ whole genome shotgun (WGS) entry which is preliminary data.</text>
</comment>